<sequence length="321" mass="34497">MAGADAAQLAQEAPADAARERLVGGIFAFSAYFLWGFLPLYFILLAPISGWELVGWRILLSLVFCIFLLTVMRAWRPFLAIVRQPRLLGWTALAGAVIYVNWQVFILATLSGHVIETSLGYFINPIATVLLGVLVLRERLRLTQWVAIAIAGVAVIVTIVGYGTVPWVALTLAASFSIYGLIKKRIGPSVDAVSGLTLESAWLTPLAIVLLVVTSLTSGLTVGAYGVWHAVLVSLAGAATAVPLLLFAAGARRVPLTVVGLLQFIAPIMQFITGAWILGEPMPPERWVGFALVWVALAVLTVDSLVFARRSRGVSDVAEYS</sequence>
<comment type="similarity">
    <text evidence="2">Belongs to the EamA transporter family.</text>
</comment>
<evidence type="ECO:0000256" key="5">
    <source>
        <dbReference type="ARBA" id="ARBA00022692"/>
    </source>
</evidence>
<dbReference type="InterPro" id="IPR004626">
    <property type="entry name" value="RarD"/>
</dbReference>
<evidence type="ECO:0000256" key="8">
    <source>
        <dbReference type="SAM" id="Phobius"/>
    </source>
</evidence>
<feature type="transmembrane region" description="Helical" evidence="8">
    <location>
        <begin position="54"/>
        <end position="75"/>
    </location>
</feature>
<evidence type="ECO:0000256" key="4">
    <source>
        <dbReference type="ARBA" id="ARBA00022475"/>
    </source>
</evidence>
<dbReference type="EMBL" id="CP064760">
    <property type="protein sequence ID" value="QPE05911.1"/>
    <property type="molecule type" value="Genomic_DNA"/>
</dbReference>
<comment type="subcellular location">
    <subcellularLocation>
        <location evidence="1">Cell membrane</location>
        <topology evidence="1">Multi-pass membrane protein</topology>
    </subcellularLocation>
</comment>
<feature type="transmembrane region" description="Helical" evidence="8">
    <location>
        <begin position="118"/>
        <end position="135"/>
    </location>
</feature>
<proteinExistence type="inferred from homology"/>
<feature type="transmembrane region" description="Helical" evidence="8">
    <location>
        <begin position="142"/>
        <end position="159"/>
    </location>
</feature>
<dbReference type="Pfam" id="PF00892">
    <property type="entry name" value="EamA"/>
    <property type="match status" value="1"/>
</dbReference>
<feature type="domain" description="EamA" evidence="9">
    <location>
        <begin position="24"/>
        <end position="159"/>
    </location>
</feature>
<dbReference type="SUPFAM" id="SSF103481">
    <property type="entry name" value="Multidrug resistance efflux transporter EmrE"/>
    <property type="match status" value="2"/>
</dbReference>
<gene>
    <name evidence="10" type="primary">rarD</name>
    <name evidence="10" type="ORF">IT882_02740</name>
</gene>
<evidence type="ECO:0000256" key="6">
    <source>
        <dbReference type="ARBA" id="ARBA00022989"/>
    </source>
</evidence>
<reference evidence="10 11" key="1">
    <citation type="submission" date="2020-11" db="EMBL/GenBank/DDBJ databases">
        <title>Amino acid is mineralized and recycled by bacteria in oceanic microbiome.</title>
        <authorList>
            <person name="Zheng L.Y."/>
        </authorList>
    </citation>
    <scope>NUCLEOTIDE SEQUENCE [LARGE SCALE GENOMIC DNA]</scope>
    <source>
        <strain evidence="10 11">A32-1</strain>
    </source>
</reference>
<feature type="transmembrane region" description="Helical" evidence="8">
    <location>
        <begin position="202"/>
        <end position="221"/>
    </location>
</feature>
<dbReference type="KEGG" id="msf:IT882_02740"/>
<dbReference type="PANTHER" id="PTHR32322">
    <property type="entry name" value="INNER MEMBRANE TRANSPORTER"/>
    <property type="match status" value="1"/>
</dbReference>
<keyword evidence="3" id="KW-0813">Transport</keyword>
<feature type="transmembrane region" description="Helical" evidence="8">
    <location>
        <begin position="87"/>
        <end position="106"/>
    </location>
</feature>
<feature type="transmembrane region" description="Helical" evidence="8">
    <location>
        <begin position="165"/>
        <end position="182"/>
    </location>
</feature>
<keyword evidence="6 8" id="KW-1133">Transmembrane helix</keyword>
<dbReference type="AlphaFoldDB" id="A0A7S8RI85"/>
<dbReference type="InterPro" id="IPR037185">
    <property type="entry name" value="EmrE-like"/>
</dbReference>
<evidence type="ECO:0000256" key="7">
    <source>
        <dbReference type="ARBA" id="ARBA00023136"/>
    </source>
</evidence>
<dbReference type="RefSeq" id="WP_195694031.1">
    <property type="nucleotide sequence ID" value="NZ_CP064760.1"/>
</dbReference>
<name>A0A7S8RI85_9MICO</name>
<dbReference type="GO" id="GO:0005886">
    <property type="term" value="C:plasma membrane"/>
    <property type="evidence" value="ECO:0007669"/>
    <property type="project" value="UniProtKB-SubCell"/>
</dbReference>
<dbReference type="PANTHER" id="PTHR32322:SF2">
    <property type="entry name" value="EAMA DOMAIN-CONTAINING PROTEIN"/>
    <property type="match status" value="1"/>
</dbReference>
<dbReference type="NCBIfam" id="TIGR00688">
    <property type="entry name" value="rarD"/>
    <property type="match status" value="1"/>
</dbReference>
<accession>A0A7S8RI85</accession>
<feature type="transmembrane region" description="Helical" evidence="8">
    <location>
        <begin position="290"/>
        <end position="308"/>
    </location>
</feature>
<feature type="transmembrane region" description="Helical" evidence="8">
    <location>
        <begin position="26"/>
        <end position="48"/>
    </location>
</feature>
<evidence type="ECO:0000256" key="2">
    <source>
        <dbReference type="ARBA" id="ARBA00007362"/>
    </source>
</evidence>
<keyword evidence="7 8" id="KW-0472">Membrane</keyword>
<keyword evidence="11" id="KW-1185">Reference proteome</keyword>
<dbReference type="InterPro" id="IPR000620">
    <property type="entry name" value="EamA_dom"/>
</dbReference>
<organism evidence="10 11">
    <name type="scientific">Microbacterium schleiferi</name>
    <dbReference type="NCBI Taxonomy" id="69362"/>
    <lineage>
        <taxon>Bacteria</taxon>
        <taxon>Bacillati</taxon>
        <taxon>Actinomycetota</taxon>
        <taxon>Actinomycetes</taxon>
        <taxon>Micrococcales</taxon>
        <taxon>Microbacteriaceae</taxon>
        <taxon>Microbacterium</taxon>
    </lineage>
</organism>
<dbReference type="Proteomes" id="UP000594480">
    <property type="component" value="Chromosome"/>
</dbReference>
<evidence type="ECO:0000256" key="3">
    <source>
        <dbReference type="ARBA" id="ARBA00022448"/>
    </source>
</evidence>
<evidence type="ECO:0000313" key="10">
    <source>
        <dbReference type="EMBL" id="QPE05911.1"/>
    </source>
</evidence>
<keyword evidence="4" id="KW-1003">Cell membrane</keyword>
<evidence type="ECO:0000313" key="11">
    <source>
        <dbReference type="Proteomes" id="UP000594480"/>
    </source>
</evidence>
<protein>
    <submittedName>
        <fullName evidence="10">EamA family transporter RarD</fullName>
    </submittedName>
</protein>
<evidence type="ECO:0000256" key="1">
    <source>
        <dbReference type="ARBA" id="ARBA00004651"/>
    </source>
</evidence>
<feature type="transmembrane region" description="Helical" evidence="8">
    <location>
        <begin position="227"/>
        <end position="249"/>
    </location>
</feature>
<evidence type="ECO:0000259" key="9">
    <source>
        <dbReference type="Pfam" id="PF00892"/>
    </source>
</evidence>
<dbReference type="InterPro" id="IPR050638">
    <property type="entry name" value="AA-Vitamin_Transporters"/>
</dbReference>
<keyword evidence="5 8" id="KW-0812">Transmembrane</keyword>
<feature type="transmembrane region" description="Helical" evidence="8">
    <location>
        <begin position="256"/>
        <end position="278"/>
    </location>
</feature>